<evidence type="ECO:0000256" key="4">
    <source>
        <dbReference type="ARBA" id="ARBA00022975"/>
    </source>
</evidence>
<feature type="binding site" evidence="7">
    <location>
        <position position="134"/>
    </location>
    <ligand>
        <name>carbamoyl phosphate</name>
        <dbReference type="ChEBI" id="CHEBI:58228"/>
    </ligand>
</feature>
<dbReference type="PROSITE" id="PS00097">
    <property type="entry name" value="CARBAMOYLTRANSFERASE"/>
    <property type="match status" value="1"/>
</dbReference>
<feature type="binding site" evidence="7">
    <location>
        <position position="131"/>
    </location>
    <ligand>
        <name>carbamoyl phosphate</name>
        <dbReference type="ChEBI" id="CHEBI:58228"/>
    </ligand>
</feature>
<feature type="binding site" evidence="7">
    <location>
        <position position="264"/>
    </location>
    <ligand>
        <name>carbamoyl phosphate</name>
        <dbReference type="ChEBI" id="CHEBI:58228"/>
    </ligand>
</feature>
<feature type="binding site" evidence="7">
    <location>
        <position position="103"/>
    </location>
    <ligand>
        <name>carbamoyl phosphate</name>
        <dbReference type="ChEBI" id="CHEBI:58228"/>
    </ligand>
</feature>
<comment type="caution">
    <text evidence="10">The sequence shown here is derived from an EMBL/GenBank/DDBJ whole genome shotgun (WGS) entry which is preliminary data.</text>
</comment>
<feature type="binding site" evidence="7">
    <location>
        <position position="263"/>
    </location>
    <ligand>
        <name>carbamoyl phosphate</name>
        <dbReference type="ChEBI" id="CHEBI:58228"/>
    </ligand>
</feature>
<sequence>MKSRNLIQPEDFSIEEINQLLELAQKIIDNPSKYSLACEGKLLATLFFEPSTRTRLSFESAMFRLGGKVVGFSDSNSSSTTKGESLEDTVRTVSNYVDLIAIRHPKEGGASIASDYSEAPVINAGDGGNQHPTQTLADLLTIKSLKGSLDNHTVGLCGDLKYGRTVHSLVKTLSKYKNIKFIFISPDELKMPEYVKDALDDSSYIETDNLENVMGDLDILYMTRVQSERFSDMDEYERLKGCYHLNKEKLKAAKDDMLIMHPLPRNGELDADVDSDKRAVYFKQTKFGMYARMALIMMLLDDEINE</sequence>
<dbReference type="RefSeq" id="WP_209457146.1">
    <property type="nucleotide sequence ID" value="NZ_BAAACS010000004.1"/>
</dbReference>
<dbReference type="Proteomes" id="UP000767291">
    <property type="component" value="Unassembled WGS sequence"/>
</dbReference>
<dbReference type="NCBIfam" id="NF002032">
    <property type="entry name" value="PRK00856.1"/>
    <property type="match status" value="1"/>
</dbReference>
<dbReference type="PRINTS" id="PR00100">
    <property type="entry name" value="AOTCASE"/>
</dbReference>
<dbReference type="InterPro" id="IPR036901">
    <property type="entry name" value="Asp/Orn_carbamoylTrfase_sf"/>
</dbReference>
<evidence type="ECO:0000313" key="10">
    <source>
        <dbReference type="EMBL" id="MBP1855739.1"/>
    </source>
</evidence>
<name>A0ABS4ECT1_9FIRM</name>
<feature type="binding site" evidence="7">
    <location>
        <position position="82"/>
    </location>
    <ligand>
        <name>L-aspartate</name>
        <dbReference type="ChEBI" id="CHEBI:29991"/>
    </ligand>
</feature>
<dbReference type="PRINTS" id="PR00101">
    <property type="entry name" value="ATCASE"/>
</dbReference>
<feature type="binding site" evidence="7">
    <location>
        <position position="54"/>
    </location>
    <ligand>
        <name>carbamoyl phosphate</name>
        <dbReference type="ChEBI" id="CHEBI:58228"/>
    </ligand>
</feature>
<comment type="subunit">
    <text evidence="7">Heterododecamer (2C3:3R2) of six catalytic PyrB chains organized as two trimers (C3), and six regulatory PyrI chains organized as three dimers (R2).</text>
</comment>
<dbReference type="Gene3D" id="3.40.50.1370">
    <property type="entry name" value="Aspartate/ornithine carbamoyltransferase"/>
    <property type="match status" value="2"/>
</dbReference>
<feature type="binding site" evidence="7">
    <location>
        <position position="164"/>
    </location>
    <ligand>
        <name>L-aspartate</name>
        <dbReference type="ChEBI" id="CHEBI:29991"/>
    </ligand>
</feature>
<feature type="domain" description="Aspartate/ornithine carbamoyltransferase Asp/Orn-binding" evidence="8">
    <location>
        <begin position="151"/>
        <end position="298"/>
    </location>
</feature>
<accession>A0ABS4ECT1</accession>
<feature type="binding site" evidence="7">
    <location>
        <position position="53"/>
    </location>
    <ligand>
        <name>carbamoyl phosphate</name>
        <dbReference type="ChEBI" id="CHEBI:58228"/>
    </ligand>
</feature>
<dbReference type="PANTHER" id="PTHR45753:SF6">
    <property type="entry name" value="ASPARTATE CARBAMOYLTRANSFERASE"/>
    <property type="match status" value="1"/>
</dbReference>
<evidence type="ECO:0000313" key="11">
    <source>
        <dbReference type="Proteomes" id="UP000767291"/>
    </source>
</evidence>
<evidence type="ECO:0000256" key="3">
    <source>
        <dbReference type="ARBA" id="ARBA00022679"/>
    </source>
</evidence>
<evidence type="ECO:0000256" key="5">
    <source>
        <dbReference type="ARBA" id="ARBA00043884"/>
    </source>
</evidence>
<keyword evidence="11" id="KW-1185">Reference proteome</keyword>
<dbReference type="InterPro" id="IPR006130">
    <property type="entry name" value="Asp/Orn_carbamoylTrfase"/>
</dbReference>
<reference evidence="10 11" key="1">
    <citation type="submission" date="2021-03" db="EMBL/GenBank/DDBJ databases">
        <title>Genomic Encyclopedia of Type Strains, Phase IV (KMG-IV): sequencing the most valuable type-strain genomes for metagenomic binning, comparative biology and taxonomic classification.</title>
        <authorList>
            <person name="Goeker M."/>
        </authorList>
    </citation>
    <scope>NUCLEOTIDE SEQUENCE [LARGE SCALE GENOMIC DNA]</scope>
    <source>
        <strain evidence="10 11">DSM 1289</strain>
    </source>
</reference>
<dbReference type="InterPro" id="IPR006132">
    <property type="entry name" value="Asp/Orn_carbamoyltranf_P-bd"/>
</dbReference>
<dbReference type="Pfam" id="PF00185">
    <property type="entry name" value="OTCace"/>
    <property type="match status" value="1"/>
</dbReference>
<dbReference type="InterPro" id="IPR006131">
    <property type="entry name" value="Asp_carbamoyltransf_Asp/Orn-bd"/>
</dbReference>
<keyword evidence="3 7" id="KW-0808">Transferase</keyword>
<dbReference type="Pfam" id="PF02729">
    <property type="entry name" value="OTCace_N"/>
    <property type="match status" value="1"/>
</dbReference>
<feature type="binding site" evidence="7">
    <location>
        <position position="224"/>
    </location>
    <ligand>
        <name>L-aspartate</name>
        <dbReference type="ChEBI" id="CHEBI:29991"/>
    </ligand>
</feature>
<evidence type="ECO:0000256" key="1">
    <source>
        <dbReference type="ARBA" id="ARBA00004852"/>
    </source>
</evidence>
<dbReference type="NCBIfam" id="TIGR00670">
    <property type="entry name" value="asp_carb_tr"/>
    <property type="match status" value="1"/>
</dbReference>
<evidence type="ECO:0000259" key="8">
    <source>
        <dbReference type="Pfam" id="PF00185"/>
    </source>
</evidence>
<dbReference type="GO" id="GO:0004070">
    <property type="term" value="F:aspartate carbamoyltransferase activity"/>
    <property type="evidence" value="ECO:0007669"/>
    <property type="project" value="UniProtKB-EC"/>
</dbReference>
<gene>
    <name evidence="7" type="primary">pyrB</name>
    <name evidence="10" type="ORF">J2Z43_002137</name>
</gene>
<dbReference type="EMBL" id="JAGGJX010000004">
    <property type="protein sequence ID" value="MBP1855739.1"/>
    <property type="molecule type" value="Genomic_DNA"/>
</dbReference>
<dbReference type="EC" id="2.1.3.2" evidence="7"/>
<evidence type="ECO:0000256" key="6">
    <source>
        <dbReference type="ARBA" id="ARBA00048859"/>
    </source>
</evidence>
<evidence type="ECO:0000256" key="7">
    <source>
        <dbReference type="HAMAP-Rule" id="MF_00001"/>
    </source>
</evidence>
<dbReference type="InterPro" id="IPR002082">
    <property type="entry name" value="Asp_carbamoyltransf"/>
</dbReference>
<dbReference type="PANTHER" id="PTHR45753">
    <property type="entry name" value="ORNITHINE CARBAMOYLTRANSFERASE, MITOCHONDRIAL"/>
    <property type="match status" value="1"/>
</dbReference>
<evidence type="ECO:0000259" key="9">
    <source>
        <dbReference type="Pfam" id="PF02729"/>
    </source>
</evidence>
<comment type="function">
    <text evidence="5 7">Catalyzes the condensation of carbamoyl phosphate and aspartate to form carbamoyl aspartate and inorganic phosphate, the committed step in the de novo pyrimidine nucleotide biosynthesis pathway.</text>
</comment>
<dbReference type="SUPFAM" id="SSF53671">
    <property type="entry name" value="Aspartate/ornithine carbamoyltransferase"/>
    <property type="match status" value="1"/>
</dbReference>
<evidence type="ECO:0000256" key="2">
    <source>
        <dbReference type="ARBA" id="ARBA00008896"/>
    </source>
</evidence>
<keyword evidence="4 7" id="KW-0665">Pyrimidine biosynthesis</keyword>
<protein>
    <recommendedName>
        <fullName evidence="7">Aspartate carbamoyltransferase</fullName>
        <ecNumber evidence="7">2.1.3.2</ecNumber>
    </recommendedName>
    <alternativeName>
        <fullName evidence="7">Aspartate transcarbamylase</fullName>
        <shortName evidence="7">ATCase</shortName>
    </alternativeName>
</protein>
<feature type="domain" description="Aspartate/ornithine carbamoyltransferase carbamoyl-P binding" evidence="9">
    <location>
        <begin position="4"/>
        <end position="143"/>
    </location>
</feature>
<comment type="catalytic activity">
    <reaction evidence="6 7">
        <text>carbamoyl phosphate + L-aspartate = N-carbamoyl-L-aspartate + phosphate + H(+)</text>
        <dbReference type="Rhea" id="RHEA:20013"/>
        <dbReference type="ChEBI" id="CHEBI:15378"/>
        <dbReference type="ChEBI" id="CHEBI:29991"/>
        <dbReference type="ChEBI" id="CHEBI:32814"/>
        <dbReference type="ChEBI" id="CHEBI:43474"/>
        <dbReference type="ChEBI" id="CHEBI:58228"/>
        <dbReference type="EC" id="2.1.3.2"/>
    </reaction>
</comment>
<comment type="pathway">
    <text evidence="1 7">Pyrimidine metabolism; UMP biosynthesis via de novo pathway; (S)-dihydroorotate from bicarbonate: step 2/3.</text>
</comment>
<dbReference type="HAMAP" id="MF_00001">
    <property type="entry name" value="Asp_carb_tr"/>
    <property type="match status" value="1"/>
</dbReference>
<organism evidence="10 11">
    <name type="scientific">Metaclostridioides mangenotii</name>
    <dbReference type="NCBI Taxonomy" id="1540"/>
    <lineage>
        <taxon>Bacteria</taxon>
        <taxon>Bacillati</taxon>
        <taxon>Bacillota</taxon>
        <taxon>Clostridia</taxon>
        <taxon>Peptostreptococcales</taxon>
        <taxon>Peptostreptococcaceae</taxon>
        <taxon>Metaclostridioides</taxon>
    </lineage>
</organism>
<comment type="similarity">
    <text evidence="2 7">Belongs to the aspartate/ornithine carbamoyltransferase superfamily. ATCase family.</text>
</comment>
<proteinExistence type="inferred from homology"/>